<feature type="transmembrane region" description="Helical" evidence="1">
    <location>
        <begin position="118"/>
        <end position="137"/>
    </location>
</feature>
<evidence type="ECO:0000313" key="2">
    <source>
        <dbReference type="EMBL" id="MFC4263099.1"/>
    </source>
</evidence>
<feature type="transmembrane region" description="Helical" evidence="1">
    <location>
        <begin position="186"/>
        <end position="203"/>
    </location>
</feature>
<comment type="caution">
    <text evidence="2">The sequence shown here is derived from an EMBL/GenBank/DDBJ whole genome shotgun (WGS) entry which is preliminary data.</text>
</comment>
<organism evidence="2 3">
    <name type="scientific">Ferruginibacter yonginensis</name>
    <dbReference type="NCBI Taxonomy" id="1310416"/>
    <lineage>
        <taxon>Bacteria</taxon>
        <taxon>Pseudomonadati</taxon>
        <taxon>Bacteroidota</taxon>
        <taxon>Chitinophagia</taxon>
        <taxon>Chitinophagales</taxon>
        <taxon>Chitinophagaceae</taxon>
        <taxon>Ferruginibacter</taxon>
    </lineage>
</organism>
<keyword evidence="1" id="KW-1133">Transmembrane helix</keyword>
<dbReference type="RefSeq" id="WP_379709209.1">
    <property type="nucleotide sequence ID" value="NZ_JBHSCZ010000002.1"/>
</dbReference>
<keyword evidence="1" id="KW-0472">Membrane</keyword>
<feature type="transmembrane region" description="Helical" evidence="1">
    <location>
        <begin position="7"/>
        <end position="29"/>
    </location>
</feature>
<name>A0ABV8QVZ1_9BACT</name>
<gene>
    <name evidence="2" type="ORF">ACFOWM_09430</name>
</gene>
<sequence>MLQHIKTIIVYIFFCVVTLVMINTVLQYTSFKTNVGFLQLKQAYIGIDIWMMAFYTHVFTSVFVLMAGFTQFSPYILKHHKTLHRNVGKFYVAAILLVNVPMGMIMAIYANGLWPTKLAFAILDILWCWFTYKAYITAQQKKFKAHQQFMIRSFALTFSAITLRLWKITLSHTFHFDDLTLYMIDAWMGFVPNLLAAEWYIYYKLKRN</sequence>
<dbReference type="InterPro" id="IPR018750">
    <property type="entry name" value="DUF2306_membrane"/>
</dbReference>
<feature type="transmembrane region" description="Helical" evidence="1">
    <location>
        <begin position="90"/>
        <end position="112"/>
    </location>
</feature>
<keyword evidence="1" id="KW-0812">Transmembrane</keyword>
<feature type="transmembrane region" description="Helical" evidence="1">
    <location>
        <begin position="49"/>
        <end position="69"/>
    </location>
</feature>
<dbReference type="Pfam" id="PF10067">
    <property type="entry name" value="DUF2306"/>
    <property type="match status" value="1"/>
</dbReference>
<evidence type="ECO:0000313" key="3">
    <source>
        <dbReference type="Proteomes" id="UP001595907"/>
    </source>
</evidence>
<accession>A0ABV8QVZ1</accession>
<dbReference type="Proteomes" id="UP001595907">
    <property type="component" value="Unassembled WGS sequence"/>
</dbReference>
<evidence type="ECO:0000256" key="1">
    <source>
        <dbReference type="SAM" id="Phobius"/>
    </source>
</evidence>
<dbReference type="EMBL" id="JBHSCZ010000002">
    <property type="protein sequence ID" value="MFC4263099.1"/>
    <property type="molecule type" value="Genomic_DNA"/>
</dbReference>
<feature type="transmembrane region" description="Helical" evidence="1">
    <location>
        <begin position="149"/>
        <end position="166"/>
    </location>
</feature>
<proteinExistence type="predicted"/>
<protein>
    <submittedName>
        <fullName evidence="2">DUF2306 domain-containing protein</fullName>
    </submittedName>
</protein>
<reference evidence="3" key="1">
    <citation type="journal article" date="2019" name="Int. J. Syst. Evol. Microbiol.">
        <title>The Global Catalogue of Microorganisms (GCM) 10K type strain sequencing project: providing services to taxonomists for standard genome sequencing and annotation.</title>
        <authorList>
            <consortium name="The Broad Institute Genomics Platform"/>
            <consortium name="The Broad Institute Genome Sequencing Center for Infectious Disease"/>
            <person name="Wu L."/>
            <person name="Ma J."/>
        </authorList>
    </citation>
    <scope>NUCLEOTIDE SEQUENCE [LARGE SCALE GENOMIC DNA]</scope>
    <source>
        <strain evidence="3">CECT 8289</strain>
    </source>
</reference>
<keyword evidence="3" id="KW-1185">Reference proteome</keyword>